<evidence type="ECO:0000256" key="2">
    <source>
        <dbReference type="ARBA" id="ARBA00022553"/>
    </source>
</evidence>
<feature type="domain" description="HAMP" evidence="5">
    <location>
        <begin position="260"/>
        <end position="312"/>
    </location>
</feature>
<evidence type="ECO:0000313" key="6">
    <source>
        <dbReference type="EMBL" id="BCJ96302.1"/>
    </source>
</evidence>
<dbReference type="InterPro" id="IPR003660">
    <property type="entry name" value="HAMP_dom"/>
</dbReference>
<evidence type="ECO:0000259" key="5">
    <source>
        <dbReference type="PROSITE" id="PS50885"/>
    </source>
</evidence>
<dbReference type="Pfam" id="PF00672">
    <property type="entry name" value="HAMP"/>
    <property type="match status" value="1"/>
</dbReference>
<evidence type="ECO:0000256" key="3">
    <source>
        <dbReference type="ARBA" id="ARBA00022679"/>
    </source>
</evidence>
<dbReference type="InterPro" id="IPR036890">
    <property type="entry name" value="HATPase_C_sf"/>
</dbReference>
<reference evidence="6 7" key="1">
    <citation type="journal article" date="2016" name="Int. J. Syst. Evol. Microbiol.">
        <title>Descriptions of Anaerotaenia torta gen. nov., sp. nov. and Anaerocolumna cellulosilytica gen. nov., sp. nov. isolated from a methanogenic reactor of cattle waste.</title>
        <authorList>
            <person name="Uek A."/>
            <person name="Ohtaki Y."/>
            <person name="Kaku N."/>
            <person name="Ueki K."/>
        </authorList>
    </citation>
    <scope>NUCLEOTIDE SEQUENCE [LARGE SCALE GENOMIC DNA]</scope>
    <source>
        <strain evidence="6 7">SN021</strain>
    </source>
</reference>
<gene>
    <name evidence="6" type="ORF">acsn021_38710</name>
</gene>
<dbReference type="SUPFAM" id="SSF55874">
    <property type="entry name" value="ATPase domain of HSP90 chaperone/DNA topoisomerase II/histidine kinase"/>
    <property type="match status" value="1"/>
</dbReference>
<dbReference type="Gene3D" id="6.10.340.10">
    <property type="match status" value="1"/>
</dbReference>
<dbReference type="AlphaFoldDB" id="A0A6S6RAM6"/>
<keyword evidence="4" id="KW-0812">Transmembrane</keyword>
<evidence type="ECO:0000256" key="4">
    <source>
        <dbReference type="SAM" id="Phobius"/>
    </source>
</evidence>
<dbReference type="CDD" id="cd06225">
    <property type="entry name" value="HAMP"/>
    <property type="match status" value="1"/>
</dbReference>
<dbReference type="EMBL" id="AP023367">
    <property type="protein sequence ID" value="BCJ96302.1"/>
    <property type="molecule type" value="Genomic_DNA"/>
</dbReference>
<protein>
    <recommendedName>
        <fullName evidence="5">HAMP domain-containing protein</fullName>
    </recommendedName>
</protein>
<dbReference type="PANTHER" id="PTHR34220:SF7">
    <property type="entry name" value="SENSOR HISTIDINE KINASE YPDA"/>
    <property type="match status" value="1"/>
</dbReference>
<feature type="transmembrane region" description="Helical" evidence="4">
    <location>
        <begin position="235"/>
        <end position="258"/>
    </location>
</feature>
<organism evidence="6 7">
    <name type="scientific">Anaerocolumna cellulosilytica</name>
    <dbReference type="NCBI Taxonomy" id="433286"/>
    <lineage>
        <taxon>Bacteria</taxon>
        <taxon>Bacillati</taxon>
        <taxon>Bacillota</taxon>
        <taxon>Clostridia</taxon>
        <taxon>Lachnospirales</taxon>
        <taxon>Lachnospiraceae</taxon>
        <taxon>Anaerocolumna</taxon>
    </lineage>
</organism>
<dbReference type="GO" id="GO:0000155">
    <property type="term" value="F:phosphorelay sensor kinase activity"/>
    <property type="evidence" value="ECO:0007669"/>
    <property type="project" value="InterPro"/>
</dbReference>
<keyword evidence="4" id="KW-1133">Transmembrane helix</keyword>
<proteinExistence type="predicted"/>
<keyword evidence="3" id="KW-0808">Transferase</keyword>
<dbReference type="PROSITE" id="PS50885">
    <property type="entry name" value="HAMP"/>
    <property type="match status" value="1"/>
</dbReference>
<evidence type="ECO:0000256" key="1">
    <source>
        <dbReference type="ARBA" id="ARBA00004370"/>
    </source>
</evidence>
<dbReference type="KEGG" id="acel:acsn021_38710"/>
<evidence type="ECO:0000313" key="7">
    <source>
        <dbReference type="Proteomes" id="UP000515561"/>
    </source>
</evidence>
<dbReference type="PANTHER" id="PTHR34220">
    <property type="entry name" value="SENSOR HISTIDINE KINASE YPDA"/>
    <property type="match status" value="1"/>
</dbReference>
<dbReference type="InterPro" id="IPR050640">
    <property type="entry name" value="Bact_2-comp_sensor_kinase"/>
</dbReference>
<sequence>MKQIQDQITQANRNSLQVYYNTLRTEIEVAEQYLTKLIWDDKNFKVFYSADDTIDAEKAGQIIFSDTVEMFQTNKDLTGVVLYDTKKDIYLTKYNQVVAYGKIKQEIEFLLREKLSSEEDKPIGWFLFHCSERWLLTRVVERKGAYAVCLIDLTQAVRNARLIYGIEGEVFFFRRGDFLANERWILESGITLDYDKDEFYFTGVKRDYIVVQKQLAGFKVGLALSFEKNEESIRILYYSPFIYLGVAVFSLISVVLYLKYELFVPMDNLVIAMQRIQTGDLEARPTKHKGTEFAQVDNAFNNMMKEITSLRIKSYEQQLLAKKAQMDALRMQIRPHFFLNCLKSIFGLAQAGKTEEIQKTVLCLSPHLRYIFDINTEVITLEKELQMCENYISLQVATRRGTPECKLSVDTKVLMLKVPPVSILTLVENCIKHAMAQDGSLIVQIIAKSYEIDGQRLADIIVRDNGPGFSAGVLDLLNNGREVEKNGSCVGLWNAVNRFKVLYGEDFAITFSNNNGAQIEIMFLMKEEEV</sequence>
<dbReference type="SMART" id="SM00304">
    <property type="entry name" value="HAMP"/>
    <property type="match status" value="1"/>
</dbReference>
<dbReference type="Pfam" id="PF06580">
    <property type="entry name" value="His_kinase"/>
    <property type="match status" value="1"/>
</dbReference>
<keyword evidence="7" id="KW-1185">Reference proteome</keyword>
<comment type="subcellular location">
    <subcellularLocation>
        <location evidence="1">Membrane</location>
    </subcellularLocation>
</comment>
<dbReference type="GO" id="GO:0016020">
    <property type="term" value="C:membrane"/>
    <property type="evidence" value="ECO:0007669"/>
    <property type="project" value="UniProtKB-SubCell"/>
</dbReference>
<name>A0A6S6RAM6_9FIRM</name>
<dbReference type="Gene3D" id="3.30.565.10">
    <property type="entry name" value="Histidine kinase-like ATPase, C-terminal domain"/>
    <property type="match status" value="1"/>
</dbReference>
<accession>A0A6S6RAM6</accession>
<keyword evidence="4" id="KW-0472">Membrane</keyword>
<keyword evidence="2" id="KW-0597">Phosphoprotein</keyword>
<dbReference type="InterPro" id="IPR010559">
    <property type="entry name" value="Sig_transdc_His_kin_internal"/>
</dbReference>
<dbReference type="Proteomes" id="UP000515561">
    <property type="component" value="Chromosome"/>
</dbReference>